<feature type="binding site" evidence="6">
    <location>
        <position position="79"/>
    </location>
    <ligand>
        <name>ATP</name>
        <dbReference type="ChEBI" id="CHEBI:30616"/>
    </ligand>
</feature>
<accession>A0A0K1ESX7</accession>
<evidence type="ECO:0000259" key="7">
    <source>
        <dbReference type="PROSITE" id="PS50011"/>
    </source>
</evidence>
<dbReference type="PANTHER" id="PTHR43289">
    <property type="entry name" value="MITOGEN-ACTIVATED PROTEIN KINASE KINASE KINASE 20-RELATED"/>
    <property type="match status" value="1"/>
</dbReference>
<dbReference type="Gene3D" id="3.40.50.2300">
    <property type="match status" value="1"/>
</dbReference>
<dbReference type="Proteomes" id="UP000067626">
    <property type="component" value="Chromosome"/>
</dbReference>
<dbReference type="GO" id="GO:0005524">
    <property type="term" value="F:ATP binding"/>
    <property type="evidence" value="ECO:0007669"/>
    <property type="project" value="UniProtKB-UniRule"/>
</dbReference>
<evidence type="ECO:0000259" key="8">
    <source>
        <dbReference type="PROSITE" id="PS50110"/>
    </source>
</evidence>
<evidence type="ECO:0000256" key="6">
    <source>
        <dbReference type="PROSITE-ProRule" id="PRU10141"/>
    </source>
</evidence>
<reference evidence="9 10" key="1">
    <citation type="submission" date="2015-07" db="EMBL/GenBank/DDBJ databases">
        <title>Genome analysis of myxobacterium Chondromyces crocatus Cm c5 reveals a high potential for natural compound synthesis and the genetic basis for the loss of fruiting body formation.</title>
        <authorList>
            <person name="Zaburannyi N."/>
            <person name="Bunk B."/>
            <person name="Maier J."/>
            <person name="Overmann J."/>
            <person name="Mueller R."/>
        </authorList>
    </citation>
    <scope>NUCLEOTIDE SEQUENCE [LARGE SCALE GENOMIC DNA]</scope>
    <source>
        <strain evidence="9 10">Cm c5</strain>
    </source>
</reference>
<evidence type="ECO:0000256" key="5">
    <source>
        <dbReference type="PROSITE-ProRule" id="PRU00169"/>
    </source>
</evidence>
<evidence type="ECO:0000313" key="9">
    <source>
        <dbReference type="EMBL" id="AKT43718.1"/>
    </source>
</evidence>
<dbReference type="GO" id="GO:0004674">
    <property type="term" value="F:protein serine/threonine kinase activity"/>
    <property type="evidence" value="ECO:0007669"/>
    <property type="project" value="TreeGrafter"/>
</dbReference>
<dbReference type="CDD" id="cd14014">
    <property type="entry name" value="STKc_PknB_like"/>
    <property type="match status" value="1"/>
</dbReference>
<dbReference type="GO" id="GO:0000160">
    <property type="term" value="P:phosphorelay signal transduction system"/>
    <property type="evidence" value="ECO:0007669"/>
    <property type="project" value="InterPro"/>
</dbReference>
<evidence type="ECO:0000256" key="4">
    <source>
        <dbReference type="ARBA" id="ARBA00022840"/>
    </source>
</evidence>
<name>A0A0K1ESX7_CHOCO</name>
<dbReference type="KEGG" id="ccro:CMC5_079530"/>
<dbReference type="PROSITE" id="PS00107">
    <property type="entry name" value="PROTEIN_KINASE_ATP"/>
    <property type="match status" value="1"/>
</dbReference>
<keyword evidence="10" id="KW-1185">Reference proteome</keyword>
<proteinExistence type="predicted"/>
<dbReference type="EMBL" id="CP012159">
    <property type="protein sequence ID" value="AKT43718.1"/>
    <property type="molecule type" value="Genomic_DNA"/>
</dbReference>
<keyword evidence="4 6" id="KW-0067">ATP-binding</keyword>
<dbReference type="AlphaFoldDB" id="A0A0K1ESX7"/>
<dbReference type="Gene3D" id="3.30.200.20">
    <property type="entry name" value="Phosphorylase Kinase, domain 1"/>
    <property type="match status" value="1"/>
</dbReference>
<dbReference type="Pfam" id="PF00072">
    <property type="entry name" value="Response_reg"/>
    <property type="match status" value="1"/>
</dbReference>
<protein>
    <submittedName>
        <fullName evidence="9">Uncharacterized protein</fullName>
    </submittedName>
</protein>
<organism evidence="9 10">
    <name type="scientific">Chondromyces crocatus</name>
    <dbReference type="NCBI Taxonomy" id="52"/>
    <lineage>
        <taxon>Bacteria</taxon>
        <taxon>Pseudomonadati</taxon>
        <taxon>Myxococcota</taxon>
        <taxon>Polyangia</taxon>
        <taxon>Polyangiales</taxon>
        <taxon>Polyangiaceae</taxon>
        <taxon>Chondromyces</taxon>
    </lineage>
</organism>
<dbReference type="InterPro" id="IPR001789">
    <property type="entry name" value="Sig_transdc_resp-reg_receiver"/>
</dbReference>
<dbReference type="STRING" id="52.CMC5_079530"/>
<dbReference type="Gene3D" id="1.10.510.10">
    <property type="entry name" value="Transferase(Phosphotransferase) domain 1"/>
    <property type="match status" value="1"/>
</dbReference>
<feature type="domain" description="Response regulatory" evidence="8">
    <location>
        <begin position="341"/>
        <end position="461"/>
    </location>
</feature>
<dbReference type="InterPro" id="IPR011006">
    <property type="entry name" value="CheY-like_superfamily"/>
</dbReference>
<keyword evidence="3" id="KW-0418">Kinase</keyword>
<dbReference type="PANTHER" id="PTHR43289:SF6">
    <property type="entry name" value="SERINE_THREONINE-PROTEIN KINASE NEKL-3"/>
    <property type="match status" value="1"/>
</dbReference>
<evidence type="ECO:0000256" key="2">
    <source>
        <dbReference type="ARBA" id="ARBA00022741"/>
    </source>
</evidence>
<keyword evidence="1" id="KW-0808">Transferase</keyword>
<dbReference type="SUPFAM" id="SSF56112">
    <property type="entry name" value="Protein kinase-like (PK-like)"/>
    <property type="match status" value="1"/>
</dbReference>
<feature type="modified residue" description="4-aspartylphosphate" evidence="5">
    <location>
        <position position="394"/>
    </location>
</feature>
<dbReference type="PROSITE" id="PS50110">
    <property type="entry name" value="RESPONSE_REGULATORY"/>
    <property type="match status" value="1"/>
</dbReference>
<dbReference type="InterPro" id="IPR017441">
    <property type="entry name" value="Protein_kinase_ATP_BS"/>
</dbReference>
<evidence type="ECO:0000256" key="3">
    <source>
        <dbReference type="ARBA" id="ARBA00022777"/>
    </source>
</evidence>
<keyword evidence="2 6" id="KW-0547">Nucleotide-binding</keyword>
<dbReference type="PROSITE" id="PS00108">
    <property type="entry name" value="PROTEIN_KINASE_ST"/>
    <property type="match status" value="1"/>
</dbReference>
<feature type="domain" description="Protein kinase" evidence="7">
    <location>
        <begin position="50"/>
        <end position="311"/>
    </location>
</feature>
<evidence type="ECO:0000313" key="10">
    <source>
        <dbReference type="Proteomes" id="UP000067626"/>
    </source>
</evidence>
<dbReference type="PROSITE" id="PS50011">
    <property type="entry name" value="PROTEIN_KINASE_DOM"/>
    <property type="match status" value="1"/>
</dbReference>
<dbReference type="SUPFAM" id="SSF52172">
    <property type="entry name" value="CheY-like"/>
    <property type="match status" value="1"/>
</dbReference>
<dbReference type="InterPro" id="IPR011009">
    <property type="entry name" value="Kinase-like_dom_sf"/>
</dbReference>
<gene>
    <name evidence="9" type="ORF">CMC5_079530</name>
</gene>
<dbReference type="InterPro" id="IPR000719">
    <property type="entry name" value="Prot_kinase_dom"/>
</dbReference>
<keyword evidence="5" id="KW-0597">Phosphoprotein</keyword>
<dbReference type="InterPro" id="IPR008271">
    <property type="entry name" value="Ser/Thr_kinase_AS"/>
</dbReference>
<evidence type="ECO:0000256" key="1">
    <source>
        <dbReference type="ARBA" id="ARBA00022679"/>
    </source>
</evidence>
<dbReference type="SMART" id="SM00448">
    <property type="entry name" value="REC"/>
    <property type="match status" value="1"/>
</dbReference>
<dbReference type="Pfam" id="PF00069">
    <property type="entry name" value="Pkinase"/>
    <property type="match status" value="1"/>
</dbReference>
<dbReference type="SMART" id="SM00220">
    <property type="entry name" value="S_TKc"/>
    <property type="match status" value="1"/>
</dbReference>
<sequence>MNSECSWCGFAARGLDPVASVPAWPLAGSHCPRCNGRRAAGAKIVVDGRYSVESELGRGGMGIVYLATDEGLGRKVALKVISPALGTDPEWVKALRKEAAALASIRSQHVVQVHAFGRHESTCFFVMEYVRGRNLRDILSEHWMHRAQIPIHRVLTIIGRLAAGLDAVHAEGIVHRDLKPDNVVIEEGSGRPVLVDFGLAVSDPTDPWAMSGGTPLYMAPEQTRLTANRNVTPQTDVYALGCLSFEMLCGRPPFDDPVPDQVMIDQARTPPPRLSDFRPDLAGCDDVFARALAKKPGDRYETCAAFARALTASATSFGGLEPVDLSQASSRREHEDSTARRVLVVDDDPIFRRFATRAVQLAFYEEPPEIVSAASGAEALVSAWSHPPHLVLLDFDMPGLDGVGTLSRLRSLPRGDQARVVVMSARLREEDRWRFSVLGVGDFVAKPIDLEQLIETISRISARAAWPAVPRSSVSSALSA</sequence>